<protein>
    <submittedName>
        <fullName evidence="8">BglG family transcription antiterminator</fullName>
    </submittedName>
</protein>
<dbReference type="PROSITE" id="PS51372">
    <property type="entry name" value="PRD_2"/>
    <property type="match status" value="2"/>
</dbReference>
<comment type="caution">
    <text evidence="8">The sequence shown here is derived from an EMBL/GenBank/DDBJ whole genome shotgun (WGS) entry which is preliminary data.</text>
</comment>
<dbReference type="Gene3D" id="3.40.930.10">
    <property type="entry name" value="Mannitol-specific EII, Chain A"/>
    <property type="match status" value="1"/>
</dbReference>
<dbReference type="Gene3D" id="1.10.10.10">
    <property type="entry name" value="Winged helix-like DNA-binding domain superfamily/Winged helix DNA-binding domain"/>
    <property type="match status" value="1"/>
</dbReference>
<dbReference type="PROSITE" id="PS51099">
    <property type="entry name" value="PTS_EIIB_TYPE_2"/>
    <property type="match status" value="1"/>
</dbReference>
<dbReference type="InterPro" id="IPR036634">
    <property type="entry name" value="PRD_sf"/>
</dbReference>
<dbReference type="InterPro" id="IPR013011">
    <property type="entry name" value="PTS_EIIB_2"/>
</dbReference>
<name>A0ABT2F3J2_9STAP</name>
<keyword evidence="5" id="KW-0804">Transcription</keyword>
<keyword evidence="4" id="KW-0805">Transcription regulation</keyword>
<accession>A0ABT2F3J2</accession>
<dbReference type="Gene3D" id="3.40.50.2300">
    <property type="match status" value="1"/>
</dbReference>
<dbReference type="Pfam" id="PF08279">
    <property type="entry name" value="HTH_11"/>
    <property type="match status" value="1"/>
</dbReference>
<evidence type="ECO:0000256" key="2">
    <source>
        <dbReference type="ARBA" id="ARBA00022679"/>
    </source>
</evidence>
<dbReference type="InterPro" id="IPR003501">
    <property type="entry name" value="PTS_EIIB_2/3"/>
</dbReference>
<evidence type="ECO:0000259" key="6">
    <source>
        <dbReference type="PROSITE" id="PS51099"/>
    </source>
</evidence>
<dbReference type="InterPro" id="IPR013196">
    <property type="entry name" value="HTH_11"/>
</dbReference>
<dbReference type="CDD" id="cd05568">
    <property type="entry name" value="PTS_IIB_bgl_like"/>
    <property type="match status" value="1"/>
</dbReference>
<feature type="domain" description="PTS EIIB type-2" evidence="6">
    <location>
        <begin position="410"/>
        <end position="498"/>
    </location>
</feature>
<dbReference type="PANTHER" id="PTHR30185:SF18">
    <property type="entry name" value="TRANSCRIPTIONAL REGULATOR MTLR"/>
    <property type="match status" value="1"/>
</dbReference>
<evidence type="ECO:0000256" key="5">
    <source>
        <dbReference type="ARBA" id="ARBA00023163"/>
    </source>
</evidence>
<dbReference type="Proteomes" id="UP001205609">
    <property type="component" value="Unassembled WGS sequence"/>
</dbReference>
<keyword evidence="3" id="KW-0677">Repeat</keyword>
<dbReference type="RefSeq" id="WP_259200613.1">
    <property type="nucleotide sequence ID" value="NZ_JANUXY010000009.1"/>
</dbReference>
<comment type="subunit">
    <text evidence="1">Homodimer or homotrimer. Seems to be a monomer when not phosphorylated.</text>
</comment>
<keyword evidence="2" id="KW-0808">Transferase</keyword>
<organism evidence="8 9">
    <name type="scientific">Staphylococcus americanisciuri</name>
    <dbReference type="NCBI Taxonomy" id="2973940"/>
    <lineage>
        <taxon>Bacteria</taxon>
        <taxon>Bacillati</taxon>
        <taxon>Bacillota</taxon>
        <taxon>Bacilli</taxon>
        <taxon>Bacillales</taxon>
        <taxon>Staphylococcaceae</taxon>
        <taxon>Staphylococcus</taxon>
    </lineage>
</organism>
<dbReference type="SUPFAM" id="SSF63520">
    <property type="entry name" value="PTS-regulatory domain, PRD"/>
    <property type="match status" value="2"/>
</dbReference>
<proteinExistence type="predicted"/>
<reference evidence="8 9" key="1">
    <citation type="journal article" date="2023" name="Int. J. Syst. Evol. Microbiol.">
        <title>Streptococcus sciuri sp. nov., Staphylococcus marylandisciuri sp. nov. and Staphylococcus americanisciuri sp. nov., isolated from faeces of eastern grey squirrel (Sciurus carolinensis).</title>
        <authorList>
            <person name="Volokhov D.V."/>
            <person name="Zagorodnyaya T.A."/>
            <person name="Furtak V.A."/>
            <person name="Nattanmai G."/>
            <person name="Randall L."/>
            <person name="Jose S."/>
            <person name="Gao Y."/>
            <person name="Eisenberg T."/>
            <person name="Delmonte P."/>
            <person name="Blom J."/>
            <person name="Mitchell K.K."/>
        </authorList>
    </citation>
    <scope>NUCLEOTIDE SEQUENCE [LARGE SCALE GENOMIC DNA]</scope>
    <source>
        <strain evidence="8 9">GRT3</strain>
    </source>
</reference>
<dbReference type="InterPro" id="IPR036388">
    <property type="entry name" value="WH-like_DNA-bd_sf"/>
</dbReference>
<sequence>MVYMGMRERQILTILLKNRGYPVNIFDIAQQLAVSSRTVHRELKNVDTTLHSFQITLKRIKNKGMLLEGNEASFQKLIESLNALEVVDLTHEEQKVIVLYALIQSNEPVKQISLASEIGASRLQLSKVLDDLAVDLHQFHLKLIRKRGEGISIIGSEMQKRTLLSQLMMERLNSTSVYSVIENHFVFQTLNQERLPMVDMKDIFQVERLLMDDLEQLPYTLTESSYLALIVHIVLSIERMKHQQYVSVEANIVAEVQDTLEFQIASNIAERLSQQYRVTFDQSEVTFMTIHLRGAKRRDDKNLPTQEANSVLVNRLIDAVIAQTSYQFDARSELEEGLLLHLPPAINRIRANIKTHNPMTQRIRDSYPTLYTAIAQSLERELPDLIFPDYEIAFLVLHFGGALPRNKQAVKILVVCSSGIGTSRILANRLHESFPMIDEIVQASVSTLKAEDLTQYDAIISTIELDISAPYLTVSPLLPEHELTQTSTFLQEQLSNKRQQLFTQNKQQSTSHSNEPSQIDDVSQKFCLINECLTLCDNLTVSSVNYYDLGNSLAQYLSEQGVIEDVTRFGTLLIKQDHTQSFSLSPFPVAIPHLTNEHIIKPHFSIGILQHPITTRDQSEIRYVICAMLPQNSQLKPLISQLYSIVTEHLDAIATWLEQPLDVENTLKQQILTFIKQII</sequence>
<dbReference type="PANTHER" id="PTHR30185">
    <property type="entry name" value="CRYPTIC BETA-GLUCOSIDE BGL OPERON ANTITERMINATOR"/>
    <property type="match status" value="1"/>
</dbReference>
<evidence type="ECO:0000256" key="3">
    <source>
        <dbReference type="ARBA" id="ARBA00022737"/>
    </source>
</evidence>
<dbReference type="Pfam" id="PF02302">
    <property type="entry name" value="PTS_IIB"/>
    <property type="match status" value="1"/>
</dbReference>
<dbReference type="InterPro" id="IPR002178">
    <property type="entry name" value="PTS_EIIA_type-2_dom"/>
</dbReference>
<keyword evidence="9" id="KW-1185">Reference proteome</keyword>
<feature type="domain" description="PRD" evidence="7">
    <location>
        <begin position="304"/>
        <end position="409"/>
    </location>
</feature>
<dbReference type="Gene3D" id="1.10.1790.10">
    <property type="entry name" value="PRD domain"/>
    <property type="match status" value="2"/>
</dbReference>
<dbReference type="InterPro" id="IPR011608">
    <property type="entry name" value="PRD"/>
</dbReference>
<evidence type="ECO:0000313" key="8">
    <source>
        <dbReference type="EMBL" id="MCS4486989.1"/>
    </source>
</evidence>
<evidence type="ECO:0000313" key="9">
    <source>
        <dbReference type="Proteomes" id="UP001205609"/>
    </source>
</evidence>
<dbReference type="SUPFAM" id="SSF52794">
    <property type="entry name" value="PTS system IIB component-like"/>
    <property type="match status" value="1"/>
</dbReference>
<dbReference type="InterPro" id="IPR036095">
    <property type="entry name" value="PTS_EIIB-like_sf"/>
</dbReference>
<evidence type="ECO:0000256" key="1">
    <source>
        <dbReference type="ARBA" id="ARBA00011798"/>
    </source>
</evidence>
<dbReference type="EMBL" id="JANUXY010000009">
    <property type="protein sequence ID" value="MCS4486989.1"/>
    <property type="molecule type" value="Genomic_DNA"/>
</dbReference>
<evidence type="ECO:0000256" key="4">
    <source>
        <dbReference type="ARBA" id="ARBA00023015"/>
    </source>
</evidence>
<dbReference type="SUPFAM" id="SSF55804">
    <property type="entry name" value="Phoshotransferase/anion transport protein"/>
    <property type="match status" value="1"/>
</dbReference>
<dbReference type="InterPro" id="IPR016152">
    <property type="entry name" value="PTrfase/Anion_transptr"/>
</dbReference>
<feature type="domain" description="PRD" evidence="7">
    <location>
        <begin position="197"/>
        <end position="302"/>
    </location>
</feature>
<evidence type="ECO:0000259" key="7">
    <source>
        <dbReference type="PROSITE" id="PS51372"/>
    </source>
</evidence>
<dbReference type="InterPro" id="IPR050661">
    <property type="entry name" value="BglG_antiterminators"/>
</dbReference>
<dbReference type="Pfam" id="PF00874">
    <property type="entry name" value="PRD"/>
    <property type="match status" value="2"/>
</dbReference>
<gene>
    <name evidence="8" type="ORF">NXS11_08810</name>
</gene>
<dbReference type="Pfam" id="PF00359">
    <property type="entry name" value="PTS_EIIA_2"/>
    <property type="match status" value="1"/>
</dbReference>